<organism evidence="1 2">
    <name type="scientific">Solanum bulbocastanum</name>
    <name type="common">Wild potato</name>
    <dbReference type="NCBI Taxonomy" id="147425"/>
    <lineage>
        <taxon>Eukaryota</taxon>
        <taxon>Viridiplantae</taxon>
        <taxon>Streptophyta</taxon>
        <taxon>Embryophyta</taxon>
        <taxon>Tracheophyta</taxon>
        <taxon>Spermatophyta</taxon>
        <taxon>Magnoliopsida</taxon>
        <taxon>eudicotyledons</taxon>
        <taxon>Gunneridae</taxon>
        <taxon>Pentapetalae</taxon>
        <taxon>asterids</taxon>
        <taxon>lamiids</taxon>
        <taxon>Solanales</taxon>
        <taxon>Solanaceae</taxon>
        <taxon>Solanoideae</taxon>
        <taxon>Solaneae</taxon>
        <taxon>Solanum</taxon>
    </lineage>
</organism>
<name>A0AAN8YRC2_SOLBU</name>
<reference evidence="1 2" key="1">
    <citation type="submission" date="2024-02" db="EMBL/GenBank/DDBJ databases">
        <title>de novo genome assembly of Solanum bulbocastanum strain 11H21.</title>
        <authorList>
            <person name="Hosaka A.J."/>
        </authorList>
    </citation>
    <scope>NUCLEOTIDE SEQUENCE [LARGE SCALE GENOMIC DNA]</scope>
    <source>
        <tissue evidence="1">Young leaves</tissue>
    </source>
</reference>
<dbReference type="Proteomes" id="UP001371456">
    <property type="component" value="Unassembled WGS sequence"/>
</dbReference>
<accession>A0AAN8YRC2</accession>
<proteinExistence type="predicted"/>
<comment type="caution">
    <text evidence="1">The sequence shown here is derived from an EMBL/GenBank/DDBJ whole genome shotgun (WGS) entry which is preliminary data.</text>
</comment>
<sequence length="82" mass="9788">MQALRWLRESAAILPLTISLIKVMWLSKVVSNRSPKYTILGFLYTVVVYHTWMEKNKRRFYLNPSLHKNEFDFAHGIKQMKC</sequence>
<dbReference type="EMBL" id="JBANQN010000001">
    <property type="protein sequence ID" value="KAK6804841.1"/>
    <property type="molecule type" value="Genomic_DNA"/>
</dbReference>
<evidence type="ECO:0000313" key="1">
    <source>
        <dbReference type="EMBL" id="KAK6804841.1"/>
    </source>
</evidence>
<dbReference type="AlphaFoldDB" id="A0AAN8YRC2"/>
<protein>
    <submittedName>
        <fullName evidence="1">Uncharacterized protein</fullName>
    </submittedName>
</protein>
<gene>
    <name evidence="1" type="ORF">RDI58_002625</name>
</gene>
<keyword evidence="2" id="KW-1185">Reference proteome</keyword>
<evidence type="ECO:0000313" key="2">
    <source>
        <dbReference type="Proteomes" id="UP001371456"/>
    </source>
</evidence>